<feature type="non-terminal residue" evidence="5">
    <location>
        <position position="447"/>
    </location>
</feature>
<reference evidence="5" key="1">
    <citation type="submission" date="2021-12" db="EMBL/GenBank/DDBJ databases">
        <authorList>
            <person name="Martin H S."/>
        </authorList>
    </citation>
    <scope>NUCLEOTIDE SEQUENCE</scope>
</reference>
<gene>
    <name evidence="5" type="ORF">BINO364_LOCUS14016</name>
</gene>
<evidence type="ECO:0000256" key="1">
    <source>
        <dbReference type="ARBA" id="ARBA00022460"/>
    </source>
</evidence>
<evidence type="ECO:0000256" key="2">
    <source>
        <dbReference type="ARBA" id="ARBA00022729"/>
    </source>
</evidence>
<dbReference type="Pfam" id="PF00379">
    <property type="entry name" value="Chitin_bind_4"/>
    <property type="match status" value="1"/>
</dbReference>
<evidence type="ECO:0000313" key="5">
    <source>
        <dbReference type="EMBL" id="CAH0728845.1"/>
    </source>
</evidence>
<dbReference type="PROSITE" id="PS51155">
    <property type="entry name" value="CHIT_BIND_RR_2"/>
    <property type="match status" value="1"/>
</dbReference>
<proteinExistence type="predicted"/>
<dbReference type="PROSITE" id="PS00233">
    <property type="entry name" value="CHIT_BIND_RR_1"/>
    <property type="match status" value="1"/>
</dbReference>
<dbReference type="InterPro" id="IPR000618">
    <property type="entry name" value="Insect_cuticle"/>
</dbReference>
<dbReference type="OrthoDB" id="7394989at2759"/>
<feature type="signal peptide" evidence="4">
    <location>
        <begin position="1"/>
        <end position="17"/>
    </location>
</feature>
<organism evidence="5 6">
    <name type="scientific">Brenthis ino</name>
    <name type="common">lesser marbled fritillary</name>
    <dbReference type="NCBI Taxonomy" id="405034"/>
    <lineage>
        <taxon>Eukaryota</taxon>
        <taxon>Metazoa</taxon>
        <taxon>Ecdysozoa</taxon>
        <taxon>Arthropoda</taxon>
        <taxon>Hexapoda</taxon>
        <taxon>Insecta</taxon>
        <taxon>Pterygota</taxon>
        <taxon>Neoptera</taxon>
        <taxon>Endopterygota</taxon>
        <taxon>Lepidoptera</taxon>
        <taxon>Glossata</taxon>
        <taxon>Ditrysia</taxon>
        <taxon>Papilionoidea</taxon>
        <taxon>Nymphalidae</taxon>
        <taxon>Heliconiinae</taxon>
        <taxon>Argynnini</taxon>
        <taxon>Brenthis</taxon>
    </lineage>
</organism>
<accession>A0A8J9VW85</accession>
<name>A0A8J9VW85_9NEOP</name>
<dbReference type="InterPro" id="IPR051217">
    <property type="entry name" value="Insect_Cuticle_Struc_Prot"/>
</dbReference>
<keyword evidence="2 4" id="KW-0732">Signal</keyword>
<keyword evidence="1 3" id="KW-0193">Cuticle</keyword>
<feature type="chain" id="PRO_5035434004" evidence="4">
    <location>
        <begin position="18"/>
        <end position="447"/>
    </location>
</feature>
<dbReference type="GO" id="GO:0005615">
    <property type="term" value="C:extracellular space"/>
    <property type="evidence" value="ECO:0007669"/>
    <property type="project" value="TreeGrafter"/>
</dbReference>
<evidence type="ECO:0000256" key="4">
    <source>
        <dbReference type="SAM" id="SignalP"/>
    </source>
</evidence>
<dbReference type="PRINTS" id="PR00947">
    <property type="entry name" value="CUTICLE"/>
</dbReference>
<dbReference type="PANTHER" id="PTHR12236:SF95">
    <property type="entry name" value="CUTICULAR PROTEIN 76BD, ISOFORM C-RELATED"/>
    <property type="match status" value="1"/>
</dbReference>
<sequence>MKSILFVAVAFLSNAVAYHDPDLNYHLSQLQNAQGCGDSGYSYPAPALQLSLQTAKTTAAPRLIQSVSLSSSNAQKNAGGYSQSVFYNSAAPQATYQAQPAISYQAPVVIQDAAALDAEYSAQREEHGYATSAGLGLSSSARTVIPQATYAQAPIIAKITAAPLQAKFSLAPAKTSYYSQNAIAQQAYSSGSAAKASLHSFTQSAGPVVSQVYAAPSGGYSTSPELKVQSAQYAAPYSTVNQYNQAPFSSVAQFYKVPTASQYVTSSVSHISAPVAQYGAPGPLALPQYSAQAIQYTAPSIIQHRTPVVARYSAPIVAQYSNPLISQQSSHVHQYSAPVVSQQISHVAPVAVTSVASKYSSAGHSAKNVHAEFVENYDAHPRYAFEYHVNDPHTGDIKQQKEERDGDVVKGQYSLVEPDGSVRTVDYVADWETGFHANVHNSKDNQH</sequence>
<dbReference type="Proteomes" id="UP000838878">
    <property type="component" value="Chromosome 7"/>
</dbReference>
<keyword evidence="6" id="KW-1185">Reference proteome</keyword>
<dbReference type="PANTHER" id="PTHR12236">
    <property type="entry name" value="STRUCTURAL CONTITUENT OF CUTICLE"/>
    <property type="match status" value="1"/>
</dbReference>
<dbReference type="GO" id="GO:0031012">
    <property type="term" value="C:extracellular matrix"/>
    <property type="evidence" value="ECO:0007669"/>
    <property type="project" value="TreeGrafter"/>
</dbReference>
<protein>
    <submittedName>
        <fullName evidence="5">Uncharacterized protein</fullName>
    </submittedName>
</protein>
<dbReference type="EMBL" id="OV170227">
    <property type="protein sequence ID" value="CAH0728845.1"/>
    <property type="molecule type" value="Genomic_DNA"/>
</dbReference>
<dbReference type="AlphaFoldDB" id="A0A8J9VW85"/>
<evidence type="ECO:0000256" key="3">
    <source>
        <dbReference type="PROSITE-ProRule" id="PRU00497"/>
    </source>
</evidence>
<dbReference type="GO" id="GO:0042302">
    <property type="term" value="F:structural constituent of cuticle"/>
    <property type="evidence" value="ECO:0007669"/>
    <property type="project" value="UniProtKB-UniRule"/>
</dbReference>
<dbReference type="InterPro" id="IPR031311">
    <property type="entry name" value="CHIT_BIND_RR_consensus"/>
</dbReference>
<evidence type="ECO:0000313" key="6">
    <source>
        <dbReference type="Proteomes" id="UP000838878"/>
    </source>
</evidence>